<evidence type="ECO:0000313" key="2">
    <source>
        <dbReference type="Proteomes" id="UP000695007"/>
    </source>
</evidence>
<dbReference type="PANTHER" id="PTHR18863">
    <property type="entry name" value="TSEC-2-RELATED"/>
    <property type="match status" value="1"/>
</dbReference>
<feature type="coiled-coil region" evidence="1">
    <location>
        <begin position="101"/>
        <end position="173"/>
    </location>
</feature>
<gene>
    <name evidence="3" type="primary">LOC105366143</name>
</gene>
<protein>
    <submittedName>
        <fullName evidence="3">Coiled-coil domain-containing protein 170</fullName>
    </submittedName>
</protein>
<dbReference type="GeneID" id="105366143"/>
<keyword evidence="1" id="KW-0175">Coiled coil</keyword>
<proteinExistence type="predicted"/>
<dbReference type="RefSeq" id="XP_011502774.1">
    <property type="nucleotide sequence ID" value="XM_011504472.1"/>
</dbReference>
<evidence type="ECO:0000313" key="3">
    <source>
        <dbReference type="RefSeq" id="XP_011502774.1"/>
    </source>
</evidence>
<reference evidence="3" key="1">
    <citation type="submission" date="2025-08" db="UniProtKB">
        <authorList>
            <consortium name="RefSeq"/>
        </authorList>
    </citation>
    <scope>IDENTIFICATION</scope>
</reference>
<sequence>MIKIQNLEDERSNIENKLYKFKMELETCKLSKETLYRDKHKLIMFLKQLGKAMQKDKITEEIGINLYMESLLTRAKQLKRMEVNNNIVKVTSVSYHLQRRIRLLQEQLQRRELHLDLLRRKLSRQEDNLCIKSLLQTQLDKSNFRVKNMIKQHKEIKMQLNKERELCKKLSTQLLETADHKIAALEKSRKIEDLENLLIRSDILKKQYIQKYTMIKEQIRKTNENVKQKCSINDQSLQFLRDKLHEVKQNLVEVTYKQSELQNFRVSVAKLLSIPICRSDYEIISHLKKIVATYGEFIILSERNEE</sequence>
<keyword evidence="2" id="KW-1185">Reference proteome</keyword>
<name>A0AAJ6YR78_9HYME</name>
<accession>A0AAJ6YR78</accession>
<dbReference type="InterPro" id="IPR039139">
    <property type="entry name" value="CCDC170-like"/>
</dbReference>
<evidence type="ECO:0000256" key="1">
    <source>
        <dbReference type="SAM" id="Coils"/>
    </source>
</evidence>
<dbReference type="Proteomes" id="UP000695007">
    <property type="component" value="Unplaced"/>
</dbReference>
<dbReference type="KEGG" id="csol:105366143"/>
<organism evidence="2 3">
    <name type="scientific">Ceratosolen solmsi marchali</name>
    <dbReference type="NCBI Taxonomy" id="326594"/>
    <lineage>
        <taxon>Eukaryota</taxon>
        <taxon>Metazoa</taxon>
        <taxon>Ecdysozoa</taxon>
        <taxon>Arthropoda</taxon>
        <taxon>Hexapoda</taxon>
        <taxon>Insecta</taxon>
        <taxon>Pterygota</taxon>
        <taxon>Neoptera</taxon>
        <taxon>Endopterygota</taxon>
        <taxon>Hymenoptera</taxon>
        <taxon>Apocrita</taxon>
        <taxon>Proctotrupomorpha</taxon>
        <taxon>Chalcidoidea</taxon>
        <taxon>Agaonidae</taxon>
        <taxon>Agaoninae</taxon>
        <taxon>Ceratosolen</taxon>
    </lineage>
</organism>
<dbReference type="AlphaFoldDB" id="A0AAJ6YR78"/>
<dbReference type="PANTHER" id="PTHR18863:SF6">
    <property type="entry name" value="COILED-COIL DOMAIN-CONTAINING PROTEIN 170"/>
    <property type="match status" value="1"/>
</dbReference>